<gene>
    <name evidence="3" type="ORF">KRX52_02935</name>
</gene>
<evidence type="ECO:0000256" key="1">
    <source>
        <dbReference type="SAM" id="SignalP"/>
    </source>
</evidence>
<dbReference type="PROSITE" id="PS51257">
    <property type="entry name" value="PROKAR_LIPOPROTEIN"/>
    <property type="match status" value="1"/>
</dbReference>
<feature type="chain" id="PRO_5046189690" evidence="1">
    <location>
        <begin position="28"/>
        <end position="161"/>
    </location>
</feature>
<accession>A0ABS6MSG7</accession>
<keyword evidence="1" id="KW-0732">Signal</keyword>
<proteinExistence type="predicted"/>
<evidence type="ECO:0000313" key="3">
    <source>
        <dbReference type="EMBL" id="MBV2131750.1"/>
    </source>
</evidence>
<dbReference type="EMBL" id="JAHRGL010000002">
    <property type="protein sequence ID" value="MBV2131750.1"/>
    <property type="molecule type" value="Genomic_DNA"/>
</dbReference>
<dbReference type="RefSeq" id="WP_217679655.1">
    <property type="nucleotide sequence ID" value="NZ_JAHRGL010000002.1"/>
</dbReference>
<evidence type="ECO:0000259" key="2">
    <source>
        <dbReference type="Pfam" id="PF11008"/>
    </source>
</evidence>
<dbReference type="InterPro" id="IPR022548">
    <property type="entry name" value="DUF2846"/>
</dbReference>
<feature type="domain" description="DUF2846" evidence="2">
    <location>
        <begin position="35"/>
        <end position="124"/>
    </location>
</feature>
<protein>
    <submittedName>
        <fullName evidence="3">DUF2846 domain-containing protein</fullName>
    </submittedName>
</protein>
<reference evidence="3 4" key="1">
    <citation type="submission" date="2021-06" db="EMBL/GenBank/DDBJ databases">
        <title>Differences between aerobic and microaerobic xylene degrading microbial communities.</title>
        <authorList>
            <person name="Banerjee S."/>
            <person name="Tancsics A."/>
        </authorList>
    </citation>
    <scope>NUCLEOTIDE SEQUENCE [LARGE SCALE GENOMIC DNA]</scope>
    <source>
        <strain evidence="3 4">MAP12</strain>
    </source>
</reference>
<keyword evidence="4" id="KW-1185">Reference proteome</keyword>
<comment type="caution">
    <text evidence="3">The sequence shown here is derived from an EMBL/GenBank/DDBJ whole genome shotgun (WGS) entry which is preliminary data.</text>
</comment>
<feature type="signal peptide" evidence="1">
    <location>
        <begin position="1"/>
        <end position="27"/>
    </location>
</feature>
<name>A0ABS6MSG7_9GAMM</name>
<organism evidence="3 4">
    <name type="scientific">Geopseudomonas aromaticivorans</name>
    <dbReference type="NCBI Taxonomy" id="2849492"/>
    <lineage>
        <taxon>Bacteria</taxon>
        <taxon>Pseudomonadati</taxon>
        <taxon>Pseudomonadota</taxon>
        <taxon>Gammaproteobacteria</taxon>
        <taxon>Pseudomonadales</taxon>
        <taxon>Pseudomonadaceae</taxon>
        <taxon>Geopseudomonas</taxon>
    </lineage>
</organism>
<evidence type="ECO:0000313" key="4">
    <source>
        <dbReference type="Proteomes" id="UP000813068"/>
    </source>
</evidence>
<dbReference type="Pfam" id="PF11008">
    <property type="entry name" value="DUF2846"/>
    <property type="match status" value="1"/>
</dbReference>
<sequence>MKMKPSRLTTLMSIALALGGCSGPGYFEPQQPGGNTSVVYLYRPKASNPGMQPLRHSYPDIQIDGFSVGQLKFNTHFPITLQPGKHEIRVTGLTENSKWEPRDIKQNFTVGAGEVRYLKLNVQYNLSEMNLGQPAPSYLVNLVPMRSEDAIYEIRNTTRAE</sequence>
<dbReference type="Proteomes" id="UP000813068">
    <property type="component" value="Unassembled WGS sequence"/>
</dbReference>